<dbReference type="SMART" id="SM00382">
    <property type="entry name" value="AAA"/>
    <property type="match status" value="2"/>
</dbReference>
<comment type="caution">
    <text evidence="10">The sequence shown here is derived from an EMBL/GenBank/DDBJ whole genome shotgun (WGS) entry which is preliminary data.</text>
</comment>
<dbReference type="PROSITE" id="PS00871">
    <property type="entry name" value="CLPAB_2"/>
    <property type="match status" value="1"/>
</dbReference>
<comment type="similarity">
    <text evidence="6">Belongs to the ClpA/ClpB family.</text>
</comment>
<dbReference type="CDD" id="cd19499">
    <property type="entry name" value="RecA-like_ClpB_Hsp104-like"/>
    <property type="match status" value="1"/>
</dbReference>
<proteinExistence type="inferred from homology"/>
<accession>A0ABV8JHL4</accession>
<evidence type="ECO:0000256" key="1">
    <source>
        <dbReference type="ARBA" id="ARBA00022737"/>
    </source>
</evidence>
<organism evidence="10 11">
    <name type="scientific">Salinithrix halophila</name>
    <dbReference type="NCBI Taxonomy" id="1485204"/>
    <lineage>
        <taxon>Bacteria</taxon>
        <taxon>Bacillati</taxon>
        <taxon>Bacillota</taxon>
        <taxon>Bacilli</taxon>
        <taxon>Bacillales</taxon>
        <taxon>Thermoactinomycetaceae</taxon>
        <taxon>Salinithrix</taxon>
    </lineage>
</organism>
<protein>
    <submittedName>
        <fullName evidence="10">ATP-dependent protease ATP-binding subunit ClpC</fullName>
    </submittedName>
</protein>
<evidence type="ECO:0000256" key="5">
    <source>
        <dbReference type="PROSITE-ProRule" id="PRU01251"/>
    </source>
</evidence>
<evidence type="ECO:0000256" key="4">
    <source>
        <dbReference type="ARBA" id="ARBA00023186"/>
    </source>
</evidence>
<dbReference type="InterPro" id="IPR003593">
    <property type="entry name" value="AAA+_ATPase"/>
</dbReference>
<name>A0ABV8JHL4_9BACL</name>
<dbReference type="Gene3D" id="4.10.860.10">
    <property type="entry name" value="UVR domain"/>
    <property type="match status" value="1"/>
</dbReference>
<dbReference type="Proteomes" id="UP001595843">
    <property type="component" value="Unassembled WGS sequence"/>
</dbReference>
<feature type="coiled-coil region" evidence="7">
    <location>
        <begin position="413"/>
        <end position="463"/>
    </location>
</feature>
<gene>
    <name evidence="10" type="primary">clpC</name>
    <name evidence="10" type="synonym">mecB</name>
    <name evidence="10" type="ORF">ACFOUO_01335</name>
</gene>
<dbReference type="SMART" id="SM01086">
    <property type="entry name" value="ClpB_D2-small"/>
    <property type="match status" value="1"/>
</dbReference>
<dbReference type="Pfam" id="PF02861">
    <property type="entry name" value="Clp_N"/>
    <property type="match status" value="1"/>
</dbReference>
<keyword evidence="7" id="KW-0175">Coiled coil</keyword>
<keyword evidence="2 6" id="KW-0547">Nucleotide-binding</keyword>
<dbReference type="Gene3D" id="1.10.1780.10">
    <property type="entry name" value="Clp, N-terminal domain"/>
    <property type="match status" value="1"/>
</dbReference>
<evidence type="ECO:0000256" key="2">
    <source>
        <dbReference type="ARBA" id="ARBA00022741"/>
    </source>
</evidence>
<evidence type="ECO:0000313" key="11">
    <source>
        <dbReference type="Proteomes" id="UP001595843"/>
    </source>
</evidence>
<dbReference type="InterPro" id="IPR027417">
    <property type="entry name" value="P-loop_NTPase"/>
</dbReference>
<dbReference type="PANTHER" id="PTHR11638:SF18">
    <property type="entry name" value="HEAT SHOCK PROTEIN 104"/>
    <property type="match status" value="1"/>
</dbReference>
<dbReference type="InterPro" id="IPR028299">
    <property type="entry name" value="ClpA/B_CS2"/>
</dbReference>
<dbReference type="PANTHER" id="PTHR11638">
    <property type="entry name" value="ATP-DEPENDENT CLP PROTEASE"/>
    <property type="match status" value="1"/>
</dbReference>
<keyword evidence="4 6" id="KW-0143">Chaperone</keyword>
<dbReference type="Pfam" id="PF07724">
    <property type="entry name" value="AAA_2"/>
    <property type="match status" value="1"/>
</dbReference>
<sequence>MMFGRFTERAQKVLALAQEEAVRLGHSNIGTEHILLGLVREGEGIAAKALMGLGLGLEKIQKEVETLIGRGQGQPTNIAYTPRAKKVIELSMDEARKLGHTYVGTEHILLGLIREGEGVAARVLNNLGVSLNKARQQVLQLLGSSEAVSSNQGAGSNANTPTLDSLARDLTAAAKEDNLDPVIGRSKEIERVIQVLSRRTKNNPVLIGEPGVGKTAIAEGLAQKIVDGETPETLRGKRVMTLDMGTVVAGTKYRGEFEDRLKKIMDEIRQAGNVVLFIDELHTLIGAGGAEGAIDASNILKPALARGDLQCIGATTLDEYRKYIEKDAALERRFQPITVDQPSAEEAVQILQGLRDRYEAHHRVKITDEAIEASVKLSDRYITDRFLPDKAIDLIDEAASKVRLSSYTVPPELKEMEQKLDEVRKEKDAAVQSQEFEKAANLRDREQKLREELETTRNNWKADQGKTDSEVNAEDIAEVVASWTGIPVRKLAEEESDRLLNMESILHKRVIGQDEAVRSVSRAIRRARAGLKDPKRPIGSFIFLGPTGVGKTELARALAEAMFGAEDAIIRIDMSEYMEKHSTARLVGAPPGYVGYDEGGQLTEKVRRKPYSVVLFDEVEKAHPEVFNIMLQVLEDGRLTDGKGRTVDFRNTVIIMTSNVGANLIKQNQRLGFTVGDTSADEYEAMKDNVMDELKKSFRPEFLNRIDDVIVFHSLKQEHLQEIVTLMSDQLRKRLQEQEIDFVLTEAAAKNLAKAGFDPTYGARPLRRAIQKHIEDRLSEELLKGNIKHGDTVEIDEEDGKLTVRRSELSPSTQ</sequence>
<dbReference type="SUPFAM" id="SSF81923">
    <property type="entry name" value="Double Clp-N motif"/>
    <property type="match status" value="1"/>
</dbReference>
<keyword evidence="11" id="KW-1185">Reference proteome</keyword>
<keyword evidence="10" id="KW-0378">Hydrolase</keyword>
<dbReference type="Pfam" id="PF10431">
    <property type="entry name" value="ClpB_D2-small"/>
    <property type="match status" value="1"/>
</dbReference>
<evidence type="ECO:0000313" key="10">
    <source>
        <dbReference type="EMBL" id="MFC4075449.1"/>
    </source>
</evidence>
<dbReference type="SUPFAM" id="SSF52540">
    <property type="entry name" value="P-loop containing nucleoside triphosphate hydrolases"/>
    <property type="match status" value="2"/>
</dbReference>
<dbReference type="InterPro" id="IPR004176">
    <property type="entry name" value="Clp_R_N"/>
</dbReference>
<keyword evidence="1 5" id="KW-0677">Repeat</keyword>
<dbReference type="PROSITE" id="PS00870">
    <property type="entry name" value="CLPAB_1"/>
    <property type="match status" value="1"/>
</dbReference>
<feature type="domain" description="Clp R" evidence="9">
    <location>
        <begin position="3"/>
        <end position="144"/>
    </location>
</feature>
<dbReference type="InterPro" id="IPR036628">
    <property type="entry name" value="Clp_N_dom_sf"/>
</dbReference>
<dbReference type="RefSeq" id="WP_380701374.1">
    <property type="nucleotide sequence ID" value="NZ_JBHSAP010000004.1"/>
</dbReference>
<keyword evidence="3 6" id="KW-0067">ATP-binding</keyword>
<dbReference type="Pfam" id="PF00004">
    <property type="entry name" value="AAA"/>
    <property type="match status" value="1"/>
</dbReference>
<evidence type="ECO:0000256" key="7">
    <source>
        <dbReference type="SAM" id="Coils"/>
    </source>
</evidence>
<dbReference type="CDD" id="cd00009">
    <property type="entry name" value="AAA"/>
    <property type="match status" value="1"/>
</dbReference>
<evidence type="ECO:0000256" key="6">
    <source>
        <dbReference type="RuleBase" id="RU004432"/>
    </source>
</evidence>
<dbReference type="GO" id="GO:0006508">
    <property type="term" value="P:proteolysis"/>
    <property type="evidence" value="ECO:0007669"/>
    <property type="project" value="UniProtKB-KW"/>
</dbReference>
<dbReference type="GO" id="GO:0008233">
    <property type="term" value="F:peptidase activity"/>
    <property type="evidence" value="ECO:0007669"/>
    <property type="project" value="UniProtKB-KW"/>
</dbReference>
<dbReference type="Gene3D" id="1.10.8.60">
    <property type="match status" value="2"/>
</dbReference>
<reference evidence="11" key="1">
    <citation type="journal article" date="2019" name="Int. J. Syst. Evol. Microbiol.">
        <title>The Global Catalogue of Microorganisms (GCM) 10K type strain sequencing project: providing services to taxonomists for standard genome sequencing and annotation.</title>
        <authorList>
            <consortium name="The Broad Institute Genomics Platform"/>
            <consortium name="The Broad Institute Genome Sequencing Center for Infectious Disease"/>
            <person name="Wu L."/>
            <person name="Ma J."/>
        </authorList>
    </citation>
    <scope>NUCLEOTIDE SEQUENCE [LARGE SCALE GENOMIC DNA]</scope>
    <source>
        <strain evidence="11">IBRC-M 10813</strain>
    </source>
</reference>
<dbReference type="InterPro" id="IPR003959">
    <property type="entry name" value="ATPase_AAA_core"/>
</dbReference>
<dbReference type="InterPro" id="IPR050130">
    <property type="entry name" value="ClpA_ClpB"/>
</dbReference>
<evidence type="ECO:0000256" key="3">
    <source>
        <dbReference type="ARBA" id="ARBA00022840"/>
    </source>
</evidence>
<dbReference type="PROSITE" id="PS50151">
    <property type="entry name" value="UVR"/>
    <property type="match status" value="1"/>
</dbReference>
<dbReference type="PROSITE" id="PS51903">
    <property type="entry name" value="CLP_R"/>
    <property type="match status" value="1"/>
</dbReference>
<dbReference type="GO" id="GO:0005524">
    <property type="term" value="F:ATP binding"/>
    <property type="evidence" value="ECO:0007669"/>
    <property type="project" value="UniProtKB-KW"/>
</dbReference>
<dbReference type="InterPro" id="IPR001943">
    <property type="entry name" value="UVR_dom"/>
</dbReference>
<dbReference type="InterPro" id="IPR019489">
    <property type="entry name" value="Clp_ATPase_C"/>
</dbReference>
<evidence type="ECO:0000259" key="9">
    <source>
        <dbReference type="PROSITE" id="PS51903"/>
    </source>
</evidence>
<dbReference type="PRINTS" id="PR00300">
    <property type="entry name" value="CLPPROTEASEA"/>
</dbReference>
<dbReference type="EMBL" id="JBHSAP010000004">
    <property type="protein sequence ID" value="MFC4075449.1"/>
    <property type="molecule type" value="Genomic_DNA"/>
</dbReference>
<dbReference type="InterPro" id="IPR041546">
    <property type="entry name" value="ClpA/ClpB_AAA_lid"/>
</dbReference>
<feature type="domain" description="UVR" evidence="8">
    <location>
        <begin position="417"/>
        <end position="452"/>
    </location>
</feature>
<evidence type="ECO:0000259" key="8">
    <source>
        <dbReference type="PROSITE" id="PS50151"/>
    </source>
</evidence>
<dbReference type="Gene3D" id="3.40.50.300">
    <property type="entry name" value="P-loop containing nucleotide triphosphate hydrolases"/>
    <property type="match status" value="2"/>
</dbReference>
<keyword evidence="10" id="KW-0645">Protease</keyword>
<dbReference type="InterPro" id="IPR018368">
    <property type="entry name" value="ClpA/B_CS1"/>
</dbReference>
<dbReference type="Pfam" id="PF17871">
    <property type="entry name" value="AAA_lid_9"/>
    <property type="match status" value="1"/>
</dbReference>
<dbReference type="InterPro" id="IPR001270">
    <property type="entry name" value="ClpA/B"/>
</dbReference>